<accession>A0ABQ5KVJ6</accession>
<dbReference type="PROSITE" id="PS50011">
    <property type="entry name" value="PROTEIN_KINASE_DOM"/>
    <property type="match status" value="1"/>
</dbReference>
<dbReference type="InterPro" id="IPR000719">
    <property type="entry name" value="Prot_kinase_dom"/>
</dbReference>
<dbReference type="SMART" id="SM00220">
    <property type="entry name" value="S_TKc"/>
    <property type="match status" value="1"/>
</dbReference>
<keyword evidence="2 3" id="KW-0067">ATP-binding</keyword>
<dbReference type="Gene3D" id="1.10.510.10">
    <property type="entry name" value="Transferase(Phosphotransferase) domain 1"/>
    <property type="match status" value="1"/>
</dbReference>
<reference evidence="6" key="1">
    <citation type="submission" date="2022-03" db="EMBL/GenBank/DDBJ databases">
        <title>Draft genome sequence of Aduncisulcus paluster, a free-living microaerophilic Fornicata.</title>
        <authorList>
            <person name="Yuyama I."/>
            <person name="Kume K."/>
            <person name="Tamura T."/>
            <person name="Inagaki Y."/>
            <person name="Hashimoto T."/>
        </authorList>
    </citation>
    <scope>NUCLEOTIDE SEQUENCE</scope>
    <source>
        <strain evidence="6">NY0171</strain>
    </source>
</reference>
<proteinExistence type="predicted"/>
<dbReference type="EMBL" id="BQXS01011043">
    <property type="protein sequence ID" value="GKT35683.1"/>
    <property type="molecule type" value="Genomic_DNA"/>
</dbReference>
<feature type="compositionally biased region" description="Acidic residues" evidence="4">
    <location>
        <begin position="519"/>
        <end position="528"/>
    </location>
</feature>
<keyword evidence="1 3" id="KW-0547">Nucleotide-binding</keyword>
<keyword evidence="7" id="KW-1185">Reference proteome</keyword>
<evidence type="ECO:0000256" key="2">
    <source>
        <dbReference type="ARBA" id="ARBA00022840"/>
    </source>
</evidence>
<evidence type="ECO:0000313" key="6">
    <source>
        <dbReference type="EMBL" id="GKT35683.1"/>
    </source>
</evidence>
<evidence type="ECO:0000259" key="5">
    <source>
        <dbReference type="PROSITE" id="PS50011"/>
    </source>
</evidence>
<evidence type="ECO:0000256" key="3">
    <source>
        <dbReference type="PROSITE-ProRule" id="PRU10141"/>
    </source>
</evidence>
<comment type="caution">
    <text evidence="6">The sequence shown here is derived from an EMBL/GenBank/DDBJ whole genome shotgun (WGS) entry which is preliminary data.</text>
</comment>
<dbReference type="InterPro" id="IPR017441">
    <property type="entry name" value="Protein_kinase_ATP_BS"/>
</dbReference>
<dbReference type="PANTHER" id="PTHR24361:SF613">
    <property type="entry name" value="NUCLEAR RECEPTOR-BINDING PROTEIN-RELATED"/>
    <property type="match status" value="1"/>
</dbReference>
<name>A0ABQ5KVJ6_9EUKA</name>
<dbReference type="InterPro" id="IPR053235">
    <property type="entry name" value="Ser_Thr_kinase"/>
</dbReference>
<dbReference type="PROSITE" id="PS00107">
    <property type="entry name" value="PROTEIN_KINASE_ATP"/>
    <property type="match status" value="1"/>
</dbReference>
<dbReference type="SUPFAM" id="SSF56112">
    <property type="entry name" value="Protein kinase-like (PK-like)"/>
    <property type="match status" value="1"/>
</dbReference>
<feature type="binding site" evidence="3">
    <location>
        <position position="435"/>
    </location>
    <ligand>
        <name>ATP</name>
        <dbReference type="ChEBI" id="CHEBI:30616"/>
    </ligand>
</feature>
<sequence length="798" mass="89309">MGGIVSGCIASTDTIALQPDDIRIMKPEYVCKGSSDCIPIPRDDPIIQDPIFPSISAKDVTKPKETQDQSSHAKKMLRGESNTKSFTHISIPFSRSSPIHGAYICVNSKNCPIHVRFTFTSAEMEKISIQYEFPSTTQLTESWGWFFLRIDIPDVVLCEVEGKGKKEKAFSILSLVFVRQDTPFEALARKCKEETLEKQWSEAAVVKAKFEKIGNQKSRPILSHRNAINPSFSMVKGIDVSKSKRSDEYDQSSWTEKMLKCECDGVYVSHLSIPFTKSHDLRGAYICVDKNCSSPFLLFTFTHADGKKTCKKYEFPIPEHFTEWHFLPIDLPKIVACEIQGKGTWRWDNSRCFKICSLVFVARAEPIAFESSCFLEIASIEMKRSEVTKPYCPIHDSFTLTSSSTITPFCVIGSGEFGEVLLVHVAGIPFPCVLKRMLRIADETVVKECQKEFKVQQRLFNNPKCFNRIPRPLYILDLLDADFTGVYGFLMEFCVGGSVSAFAKSWCADGGEERKYVSADEDDSDSDSDSSPSSTPFNPMTLNPVKVCSLCVGMIECLDDVFTAKPKLIHRDIKPDNFLVRVDPKDGECTVVLGDLGLVQIQQSISSSKSSKSFSSHSTFSDLTPSFLTISDASTSSSFSESCSHTLAGTIVYSSFESLAYGDQSQLSDAHSLGMSILALFLCKHPFIDHPALWMDPRDSTESVRNMIGILRENRLNDIFSRSILFKSLLTIDGGKYKHVHECLCEVFTGLTQIDISKRMSVHQAREKIQSIKPLLPKVGEGFVCPSIERIIRSYRAK</sequence>
<evidence type="ECO:0000256" key="1">
    <source>
        <dbReference type="ARBA" id="ARBA00022741"/>
    </source>
</evidence>
<protein>
    <recommendedName>
        <fullName evidence="5">Protein kinase domain-containing protein</fullName>
    </recommendedName>
</protein>
<gene>
    <name evidence="6" type="ORF">ADUPG1_008791</name>
</gene>
<feature type="domain" description="Protein kinase" evidence="5">
    <location>
        <begin position="406"/>
        <end position="776"/>
    </location>
</feature>
<feature type="region of interest" description="Disordered" evidence="4">
    <location>
        <begin position="518"/>
        <end position="538"/>
    </location>
</feature>
<evidence type="ECO:0000256" key="4">
    <source>
        <dbReference type="SAM" id="MobiDB-lite"/>
    </source>
</evidence>
<dbReference type="Pfam" id="PF00069">
    <property type="entry name" value="Pkinase"/>
    <property type="match status" value="1"/>
</dbReference>
<organism evidence="6 7">
    <name type="scientific">Aduncisulcus paluster</name>
    <dbReference type="NCBI Taxonomy" id="2918883"/>
    <lineage>
        <taxon>Eukaryota</taxon>
        <taxon>Metamonada</taxon>
        <taxon>Carpediemonas-like organisms</taxon>
        <taxon>Aduncisulcus</taxon>
    </lineage>
</organism>
<evidence type="ECO:0000313" key="7">
    <source>
        <dbReference type="Proteomes" id="UP001057375"/>
    </source>
</evidence>
<dbReference type="PANTHER" id="PTHR24361">
    <property type="entry name" value="MITOGEN-ACTIVATED KINASE KINASE KINASE"/>
    <property type="match status" value="1"/>
</dbReference>
<dbReference type="InterPro" id="IPR011009">
    <property type="entry name" value="Kinase-like_dom_sf"/>
</dbReference>
<dbReference type="InterPro" id="IPR008271">
    <property type="entry name" value="Ser/Thr_kinase_AS"/>
</dbReference>
<dbReference type="Proteomes" id="UP001057375">
    <property type="component" value="Unassembled WGS sequence"/>
</dbReference>
<dbReference type="PROSITE" id="PS00108">
    <property type="entry name" value="PROTEIN_KINASE_ST"/>
    <property type="match status" value="1"/>
</dbReference>